<dbReference type="InterPro" id="IPR013819">
    <property type="entry name" value="LipOase_C"/>
</dbReference>
<proteinExistence type="inferred from homology"/>
<evidence type="ECO:0000256" key="1">
    <source>
        <dbReference type="ARBA" id="ARBA00004123"/>
    </source>
</evidence>
<sequence>MALLLAPHPHTALLCHATPPPRLCYTAPPPKLCYFARTPKLCYFARTPQLSYVAPPPRRALLLCSASPLLIVLPLLRLSLLDSLSHRRQNNKVKDTNNRNARVIYDAKEVINGLQAPIVKDAEMDNVDKRPRMLRSPKYTNKHVDEVFSARKSKFGVVSGKENAKENPSLEKTTTSNLKNVLVFSTSAAKRQQGSSCMENSATSGEVNNDGVLQACQTTAECSQVNFRSVSELFSAADKSSGLTAVDVGKALRGLAAPKSCARTGLAADSTERCGDMISSFAANSISEYHILGQKAPLDLTLKTGQNVRGSQGFKVLHSWMYPQSILPPSLTSVLSSSTEDAGDRFFWFRDEEFARQTVAGLNPLSISLVEILVHISLVFFKSRLMLASDAVALKSVAYSGKMKAEKRSLWSWTASLEKRSLFPNAKSVALGAEKRSL</sequence>
<dbReference type="GO" id="GO:0005634">
    <property type="term" value="C:nucleus"/>
    <property type="evidence" value="ECO:0007669"/>
    <property type="project" value="UniProtKB-SubCell"/>
</dbReference>
<dbReference type="PANTHER" id="PTHR12972">
    <property type="entry name" value="DOWNSTREAM NEIGHBOR OF SON"/>
    <property type="match status" value="1"/>
</dbReference>
<accession>A0A445D578</accession>
<dbReference type="GO" id="GO:0016702">
    <property type="term" value="F:oxidoreductase activity, acting on single donors with incorporation of molecular oxygen, incorporation of two atoms of oxygen"/>
    <property type="evidence" value="ECO:0007669"/>
    <property type="project" value="InterPro"/>
</dbReference>
<dbReference type="Gene3D" id="4.10.372.10">
    <property type="entry name" value="Lipoxygenase-1, Domain 3"/>
    <property type="match status" value="1"/>
</dbReference>
<dbReference type="SUPFAM" id="SSF48484">
    <property type="entry name" value="Lipoxigenase"/>
    <property type="match status" value="1"/>
</dbReference>
<name>A0A445D578_ARAHY</name>
<dbReference type="InterPro" id="IPR024861">
    <property type="entry name" value="Donson"/>
</dbReference>
<keyword evidence="7" id="KW-1185">Reference proteome</keyword>
<protein>
    <recommendedName>
        <fullName evidence="5">Lipoxygenase domain-containing protein</fullName>
    </recommendedName>
</protein>
<dbReference type="GO" id="GO:0046872">
    <property type="term" value="F:metal ion binding"/>
    <property type="evidence" value="ECO:0007669"/>
    <property type="project" value="InterPro"/>
</dbReference>
<evidence type="ECO:0000256" key="3">
    <source>
        <dbReference type="ARBA" id="ARBA00023242"/>
    </source>
</evidence>
<dbReference type="Pfam" id="PF00305">
    <property type="entry name" value="Lipoxygenase"/>
    <property type="match status" value="1"/>
</dbReference>
<comment type="similarity">
    <text evidence="4">Belongs to the DONSON family.</text>
</comment>
<evidence type="ECO:0000259" key="5">
    <source>
        <dbReference type="Pfam" id="PF00305"/>
    </source>
</evidence>
<dbReference type="AlphaFoldDB" id="A0A445D578"/>
<dbReference type="GO" id="GO:0033260">
    <property type="term" value="P:nuclear DNA replication"/>
    <property type="evidence" value="ECO:0007669"/>
    <property type="project" value="TreeGrafter"/>
</dbReference>
<evidence type="ECO:0000256" key="2">
    <source>
        <dbReference type="ARBA" id="ARBA00022473"/>
    </source>
</evidence>
<dbReference type="InterPro" id="IPR036226">
    <property type="entry name" value="LipOase_C_sf"/>
</dbReference>
<dbReference type="InterPro" id="IPR027433">
    <property type="entry name" value="Lipoxygenase_dom_3"/>
</dbReference>
<comment type="caution">
    <text evidence="6">The sequence shown here is derived from an EMBL/GenBank/DDBJ whole genome shotgun (WGS) entry which is preliminary data.</text>
</comment>
<dbReference type="Proteomes" id="UP000289738">
    <property type="component" value="Chromosome A05"/>
</dbReference>
<evidence type="ECO:0000313" key="6">
    <source>
        <dbReference type="EMBL" id="RYR58358.1"/>
    </source>
</evidence>
<feature type="domain" description="Lipoxygenase" evidence="5">
    <location>
        <begin position="343"/>
        <end position="372"/>
    </location>
</feature>
<comment type="subcellular location">
    <subcellularLocation>
        <location evidence="1">Nucleus</location>
    </subcellularLocation>
</comment>
<keyword evidence="3" id="KW-0539">Nucleus</keyword>
<dbReference type="PANTHER" id="PTHR12972:SF0">
    <property type="entry name" value="PROTEIN DOWNSTREAM NEIGHBOR OF SON"/>
    <property type="match status" value="1"/>
</dbReference>
<dbReference type="STRING" id="3818.A0A445D578"/>
<evidence type="ECO:0000256" key="4">
    <source>
        <dbReference type="ARBA" id="ARBA00025806"/>
    </source>
</evidence>
<organism evidence="6 7">
    <name type="scientific">Arachis hypogaea</name>
    <name type="common">Peanut</name>
    <dbReference type="NCBI Taxonomy" id="3818"/>
    <lineage>
        <taxon>Eukaryota</taxon>
        <taxon>Viridiplantae</taxon>
        <taxon>Streptophyta</taxon>
        <taxon>Embryophyta</taxon>
        <taxon>Tracheophyta</taxon>
        <taxon>Spermatophyta</taxon>
        <taxon>Magnoliopsida</taxon>
        <taxon>eudicotyledons</taxon>
        <taxon>Gunneridae</taxon>
        <taxon>Pentapetalae</taxon>
        <taxon>rosids</taxon>
        <taxon>fabids</taxon>
        <taxon>Fabales</taxon>
        <taxon>Fabaceae</taxon>
        <taxon>Papilionoideae</taxon>
        <taxon>50 kb inversion clade</taxon>
        <taxon>dalbergioids sensu lato</taxon>
        <taxon>Dalbergieae</taxon>
        <taxon>Pterocarpus clade</taxon>
        <taxon>Arachis</taxon>
    </lineage>
</organism>
<keyword evidence="2" id="KW-0217">Developmental protein</keyword>
<dbReference type="EMBL" id="SDMP01000005">
    <property type="protein sequence ID" value="RYR58358.1"/>
    <property type="molecule type" value="Genomic_DNA"/>
</dbReference>
<reference evidence="6 7" key="1">
    <citation type="submission" date="2019-01" db="EMBL/GenBank/DDBJ databases">
        <title>Sequencing of cultivated peanut Arachis hypogaea provides insights into genome evolution and oil improvement.</title>
        <authorList>
            <person name="Chen X."/>
        </authorList>
    </citation>
    <scope>NUCLEOTIDE SEQUENCE [LARGE SCALE GENOMIC DNA]</scope>
    <source>
        <strain evidence="7">cv. Fuhuasheng</strain>
        <tissue evidence="6">Leaves</tissue>
    </source>
</reference>
<evidence type="ECO:0000313" key="7">
    <source>
        <dbReference type="Proteomes" id="UP000289738"/>
    </source>
</evidence>
<gene>
    <name evidence="6" type="ORF">Ahy_A05g024054</name>
</gene>